<name>A0ABR6KSJ7_9BACT</name>
<dbReference type="Proteomes" id="UP000533637">
    <property type="component" value="Unassembled WGS sequence"/>
</dbReference>
<proteinExistence type="predicted"/>
<keyword evidence="2" id="KW-1185">Reference proteome</keyword>
<gene>
    <name evidence="1" type="ORF">GGQ57_003689</name>
</gene>
<organism evidence="1 2">
    <name type="scientific">Parabacteroides faecis</name>
    <dbReference type="NCBI Taxonomy" id="1217282"/>
    <lineage>
        <taxon>Bacteria</taxon>
        <taxon>Pseudomonadati</taxon>
        <taxon>Bacteroidota</taxon>
        <taxon>Bacteroidia</taxon>
        <taxon>Bacteroidales</taxon>
        <taxon>Tannerellaceae</taxon>
        <taxon>Parabacteroides</taxon>
    </lineage>
</organism>
<sequence>MTNNANRSFTPENGSNATFIKINYHLSSDIYETYQLISVIKKLS</sequence>
<protein>
    <submittedName>
        <fullName evidence="1">Uncharacterized protein</fullName>
    </submittedName>
</protein>
<evidence type="ECO:0000313" key="1">
    <source>
        <dbReference type="EMBL" id="MBB4623773.1"/>
    </source>
</evidence>
<dbReference type="EMBL" id="JACHOC010000007">
    <property type="protein sequence ID" value="MBB4623773.1"/>
    <property type="molecule type" value="Genomic_DNA"/>
</dbReference>
<accession>A0ABR6KSJ7</accession>
<reference evidence="1 2" key="1">
    <citation type="submission" date="2020-08" db="EMBL/GenBank/DDBJ databases">
        <title>Genomic Encyclopedia of Type Strains, Phase IV (KMG-IV): sequencing the most valuable type-strain genomes for metagenomic binning, comparative biology and taxonomic classification.</title>
        <authorList>
            <person name="Goeker M."/>
        </authorList>
    </citation>
    <scope>NUCLEOTIDE SEQUENCE [LARGE SCALE GENOMIC DNA]</scope>
    <source>
        <strain evidence="1 2">DSM 102983</strain>
    </source>
</reference>
<evidence type="ECO:0000313" key="2">
    <source>
        <dbReference type="Proteomes" id="UP000533637"/>
    </source>
</evidence>
<comment type="caution">
    <text evidence="1">The sequence shown here is derived from an EMBL/GenBank/DDBJ whole genome shotgun (WGS) entry which is preliminary data.</text>
</comment>